<accession>A0A3L6R6T0</accession>
<dbReference type="PANTHER" id="PTHR31286:SF166">
    <property type="entry name" value="OS01G0177800 PROTEIN"/>
    <property type="match status" value="1"/>
</dbReference>
<protein>
    <submittedName>
        <fullName evidence="1">Uncharacterized protein</fullName>
    </submittedName>
</protein>
<evidence type="ECO:0000313" key="2">
    <source>
        <dbReference type="Proteomes" id="UP000275267"/>
    </source>
</evidence>
<keyword evidence="2" id="KW-1185">Reference proteome</keyword>
<dbReference type="InterPro" id="IPR040256">
    <property type="entry name" value="At4g02000-like"/>
</dbReference>
<name>A0A3L6R6T0_PANMI</name>
<gene>
    <name evidence="1" type="ORF">C2845_PM06G28060</name>
</gene>
<dbReference type="EMBL" id="PQIB02000009">
    <property type="protein sequence ID" value="RLM98121.1"/>
    <property type="molecule type" value="Genomic_DNA"/>
</dbReference>
<sequence>MAGGSSSGSKDEMSDLLGCLNLTAEEEDVFIDSDDEVEEEANATEWSLIRKVLSPKIVHSTTVFHAMKPAWGNPKGLEVRSVGEKKDNLFIADFEGKMEKKGALEGSLWMISKFTVILQDYDAKLRPSDVLFDRMSIWVRILNLPFGWINAKKGEKAARAIGLVEQIDVNDKG</sequence>
<dbReference type="OrthoDB" id="686405at2759"/>
<comment type="caution">
    <text evidence="1">The sequence shown here is derived from an EMBL/GenBank/DDBJ whole genome shotgun (WGS) entry which is preliminary data.</text>
</comment>
<dbReference type="PANTHER" id="PTHR31286">
    <property type="entry name" value="GLYCINE-RICH CELL WALL STRUCTURAL PROTEIN 1.8-LIKE"/>
    <property type="match status" value="1"/>
</dbReference>
<dbReference type="Proteomes" id="UP000275267">
    <property type="component" value="Unassembled WGS sequence"/>
</dbReference>
<reference evidence="2" key="1">
    <citation type="journal article" date="2019" name="Nat. Commun.">
        <title>The genome of broomcorn millet.</title>
        <authorList>
            <person name="Zou C."/>
            <person name="Miki D."/>
            <person name="Li D."/>
            <person name="Tang Q."/>
            <person name="Xiao L."/>
            <person name="Rajput S."/>
            <person name="Deng P."/>
            <person name="Jia W."/>
            <person name="Huang R."/>
            <person name="Zhang M."/>
            <person name="Sun Y."/>
            <person name="Hu J."/>
            <person name="Fu X."/>
            <person name="Schnable P.S."/>
            <person name="Li F."/>
            <person name="Zhang H."/>
            <person name="Feng B."/>
            <person name="Zhu X."/>
            <person name="Liu R."/>
            <person name="Schnable J.C."/>
            <person name="Zhu J.-K."/>
            <person name="Zhang H."/>
        </authorList>
    </citation>
    <scope>NUCLEOTIDE SEQUENCE [LARGE SCALE GENOMIC DNA]</scope>
</reference>
<organism evidence="1 2">
    <name type="scientific">Panicum miliaceum</name>
    <name type="common">Proso millet</name>
    <name type="synonym">Broomcorn millet</name>
    <dbReference type="NCBI Taxonomy" id="4540"/>
    <lineage>
        <taxon>Eukaryota</taxon>
        <taxon>Viridiplantae</taxon>
        <taxon>Streptophyta</taxon>
        <taxon>Embryophyta</taxon>
        <taxon>Tracheophyta</taxon>
        <taxon>Spermatophyta</taxon>
        <taxon>Magnoliopsida</taxon>
        <taxon>Liliopsida</taxon>
        <taxon>Poales</taxon>
        <taxon>Poaceae</taxon>
        <taxon>PACMAD clade</taxon>
        <taxon>Panicoideae</taxon>
        <taxon>Panicodae</taxon>
        <taxon>Paniceae</taxon>
        <taxon>Panicinae</taxon>
        <taxon>Panicum</taxon>
        <taxon>Panicum sect. Panicum</taxon>
    </lineage>
</organism>
<dbReference type="AlphaFoldDB" id="A0A3L6R6T0"/>
<proteinExistence type="predicted"/>
<evidence type="ECO:0000313" key="1">
    <source>
        <dbReference type="EMBL" id="RLM98121.1"/>
    </source>
</evidence>